<dbReference type="InterPro" id="IPR035996">
    <property type="entry name" value="4pyrrol_Methylase_sf"/>
</dbReference>
<dbReference type="RefSeq" id="WP_307279311.1">
    <property type="nucleotide sequence ID" value="NZ_JAUSVX010000012.1"/>
</dbReference>
<name>A0ABU0JDV6_9HYPH</name>
<evidence type="ECO:0000256" key="4">
    <source>
        <dbReference type="ARBA" id="ARBA00022603"/>
    </source>
</evidence>
<dbReference type="GO" id="GO:0043781">
    <property type="term" value="F:cobalt-factor II C20-methyltransferase activity"/>
    <property type="evidence" value="ECO:0007669"/>
    <property type="project" value="UniProtKB-EC"/>
</dbReference>
<keyword evidence="10" id="KW-1185">Reference proteome</keyword>
<evidence type="ECO:0000256" key="3">
    <source>
        <dbReference type="ARBA" id="ARBA00022573"/>
    </source>
</evidence>
<proteinExistence type="inferred from homology"/>
<keyword evidence="5 9" id="KW-0808">Transferase</keyword>
<evidence type="ECO:0000259" key="8">
    <source>
        <dbReference type="Pfam" id="PF00590"/>
    </source>
</evidence>
<comment type="pathway">
    <text evidence="1">Cofactor biosynthesis; adenosylcobalamin biosynthesis.</text>
</comment>
<dbReference type="InterPro" id="IPR006364">
    <property type="entry name" value="CobI/CbiL/CobIJ_dom"/>
</dbReference>
<dbReference type="EC" id="2.1.1.130" evidence="9"/>
<protein>
    <submittedName>
        <fullName evidence="9">Precorrin-2/cobalt-factor-2 C20-methyltransferase</fullName>
        <ecNumber evidence="9">2.1.1.130</ecNumber>
        <ecNumber evidence="9">2.1.1.151</ecNumber>
    </submittedName>
</protein>
<evidence type="ECO:0000256" key="2">
    <source>
        <dbReference type="ARBA" id="ARBA00005879"/>
    </source>
</evidence>
<evidence type="ECO:0000313" key="10">
    <source>
        <dbReference type="Proteomes" id="UP001242480"/>
    </source>
</evidence>
<dbReference type="Proteomes" id="UP001242480">
    <property type="component" value="Unassembled WGS sequence"/>
</dbReference>
<dbReference type="InterPro" id="IPR000878">
    <property type="entry name" value="4pyrrol_Mease"/>
</dbReference>
<keyword evidence="6" id="KW-0949">S-adenosyl-L-methionine</keyword>
<dbReference type="InterPro" id="IPR014777">
    <property type="entry name" value="4pyrrole_Mease_sub1"/>
</dbReference>
<keyword evidence="3" id="KW-0169">Cobalamin biosynthesis</keyword>
<dbReference type="GO" id="GO:0030788">
    <property type="term" value="F:precorrin-2 C20-methyltransferase activity"/>
    <property type="evidence" value="ECO:0007669"/>
    <property type="project" value="UniProtKB-EC"/>
</dbReference>
<dbReference type="Gene3D" id="3.30.950.10">
    <property type="entry name" value="Methyltransferase, Cobalt-precorrin-4 Transmethylase, Domain 2"/>
    <property type="match status" value="1"/>
</dbReference>
<gene>
    <name evidence="9" type="ORF">QO011_005488</name>
</gene>
<sequence length="243" mass="25748">MSARGRLYGVGVGPGDPELMTLKAARLVKAAPVLAYFCKQGQRGHGRAIVEGFLAEGVIEEELAYPMTTEAPADGAAYHAALSGFYDAAAARLAVHLDAGRDVVVVSEGDPFFYGSFMPVFHRLAADYETEVVAGVSGMAGCWTRARTPIAYGDDVLAVLPATLPAAALREHLARVDAAVIMKLGRHFSKTRAVLEELGLAERAVYVERGTMAGEKVLPLPPAGYEGAPYFAMILVPGRGRSL</sequence>
<dbReference type="EMBL" id="JAUSVX010000012">
    <property type="protein sequence ID" value="MDQ0472459.1"/>
    <property type="molecule type" value="Genomic_DNA"/>
</dbReference>
<reference evidence="9 10" key="1">
    <citation type="submission" date="2023-07" db="EMBL/GenBank/DDBJ databases">
        <title>Genomic Encyclopedia of Type Strains, Phase IV (KMG-IV): sequencing the most valuable type-strain genomes for metagenomic binning, comparative biology and taxonomic classification.</title>
        <authorList>
            <person name="Goeker M."/>
        </authorList>
    </citation>
    <scope>NUCLEOTIDE SEQUENCE [LARGE SCALE GENOMIC DNA]</scope>
    <source>
        <strain evidence="9 10">DSM 19619</strain>
    </source>
</reference>
<dbReference type="EC" id="2.1.1.151" evidence="9"/>
<dbReference type="InterPro" id="IPR012382">
    <property type="entry name" value="CobI/CbiL"/>
</dbReference>
<dbReference type="PANTHER" id="PTHR43467:SF2">
    <property type="entry name" value="COBALT-PRECORRIN-2 C(20)-METHYLTRANSFERASE"/>
    <property type="match status" value="1"/>
</dbReference>
<comment type="similarity">
    <text evidence="2 7">Belongs to the precorrin methyltransferase family.</text>
</comment>
<accession>A0ABU0JDV6</accession>
<dbReference type="NCBIfam" id="NF004647">
    <property type="entry name" value="PRK05990.1"/>
    <property type="match status" value="1"/>
</dbReference>
<dbReference type="SUPFAM" id="SSF53790">
    <property type="entry name" value="Tetrapyrrole methylase"/>
    <property type="match status" value="1"/>
</dbReference>
<feature type="domain" description="Tetrapyrrole methylase" evidence="8">
    <location>
        <begin position="6"/>
        <end position="218"/>
    </location>
</feature>
<dbReference type="InterPro" id="IPR014776">
    <property type="entry name" value="4pyrrole_Mease_sub2"/>
</dbReference>
<dbReference type="Gene3D" id="3.40.1010.10">
    <property type="entry name" value="Cobalt-precorrin-4 Transmethylase, Domain 1"/>
    <property type="match status" value="1"/>
</dbReference>
<dbReference type="GO" id="GO:0032259">
    <property type="term" value="P:methylation"/>
    <property type="evidence" value="ECO:0007669"/>
    <property type="project" value="UniProtKB-KW"/>
</dbReference>
<dbReference type="PANTHER" id="PTHR43467">
    <property type="entry name" value="COBALT-PRECORRIN-2 C(20)-METHYLTRANSFERASE"/>
    <property type="match status" value="1"/>
</dbReference>
<dbReference type="Pfam" id="PF00590">
    <property type="entry name" value="TP_methylase"/>
    <property type="match status" value="1"/>
</dbReference>
<evidence type="ECO:0000256" key="5">
    <source>
        <dbReference type="ARBA" id="ARBA00022679"/>
    </source>
</evidence>
<dbReference type="NCBIfam" id="TIGR01467">
    <property type="entry name" value="cobI_cbiL"/>
    <property type="match status" value="1"/>
</dbReference>
<evidence type="ECO:0000256" key="1">
    <source>
        <dbReference type="ARBA" id="ARBA00004953"/>
    </source>
</evidence>
<comment type="caution">
    <text evidence="9">The sequence shown here is derived from an EMBL/GenBank/DDBJ whole genome shotgun (WGS) entry which is preliminary data.</text>
</comment>
<evidence type="ECO:0000256" key="6">
    <source>
        <dbReference type="ARBA" id="ARBA00022691"/>
    </source>
</evidence>
<evidence type="ECO:0000313" key="9">
    <source>
        <dbReference type="EMBL" id="MDQ0472459.1"/>
    </source>
</evidence>
<organism evidence="9 10">
    <name type="scientific">Labrys wisconsinensis</name>
    <dbReference type="NCBI Taxonomy" id="425677"/>
    <lineage>
        <taxon>Bacteria</taxon>
        <taxon>Pseudomonadati</taxon>
        <taxon>Pseudomonadota</taxon>
        <taxon>Alphaproteobacteria</taxon>
        <taxon>Hyphomicrobiales</taxon>
        <taxon>Xanthobacteraceae</taxon>
        <taxon>Labrys</taxon>
    </lineage>
</organism>
<dbReference type="PIRSF" id="PIRSF036427">
    <property type="entry name" value="Precrrn-2_mtase"/>
    <property type="match status" value="1"/>
</dbReference>
<keyword evidence="4 9" id="KW-0489">Methyltransferase</keyword>
<dbReference type="CDD" id="cd11645">
    <property type="entry name" value="Precorrin_2_C20_MT"/>
    <property type="match status" value="1"/>
</dbReference>
<evidence type="ECO:0000256" key="7">
    <source>
        <dbReference type="PIRNR" id="PIRNR036427"/>
    </source>
</evidence>